<dbReference type="PROSITE" id="PS51257">
    <property type="entry name" value="PROKAR_LIPOPROTEIN"/>
    <property type="match status" value="1"/>
</dbReference>
<dbReference type="KEGG" id="pbs:Plabr_0935"/>
<reference evidence="4" key="1">
    <citation type="submission" date="2011-02" db="EMBL/GenBank/DDBJ databases">
        <title>The complete genome of Planctomyces brasiliensis DSM 5305.</title>
        <authorList>
            <person name="Lucas S."/>
            <person name="Copeland A."/>
            <person name="Lapidus A."/>
            <person name="Bruce D."/>
            <person name="Goodwin L."/>
            <person name="Pitluck S."/>
            <person name="Kyrpides N."/>
            <person name="Mavromatis K."/>
            <person name="Pagani I."/>
            <person name="Ivanova N."/>
            <person name="Ovchinnikova G."/>
            <person name="Lu M."/>
            <person name="Detter J.C."/>
            <person name="Han C."/>
            <person name="Land M."/>
            <person name="Hauser L."/>
            <person name="Markowitz V."/>
            <person name="Cheng J.-F."/>
            <person name="Hugenholtz P."/>
            <person name="Woyke T."/>
            <person name="Wu D."/>
            <person name="Tindall B."/>
            <person name="Pomrenke H.G."/>
            <person name="Brambilla E."/>
            <person name="Klenk H.-P."/>
            <person name="Eisen J.A."/>
        </authorList>
    </citation>
    <scope>NUCLEOTIDE SEQUENCE [LARGE SCALE GENOMIC DNA]</scope>
    <source>
        <strain evidence="4">ATCC 49424 / DSM 5305 / JCM 21570 / NBRC 103401 / IFAM 1448</strain>
    </source>
</reference>
<feature type="chain" id="PRO_5003257027" description="AB hydrolase-1 domain-containing protein" evidence="1">
    <location>
        <begin position="30"/>
        <end position="373"/>
    </location>
</feature>
<evidence type="ECO:0000313" key="3">
    <source>
        <dbReference type="EMBL" id="ADY58556.1"/>
    </source>
</evidence>
<dbReference type="OrthoDB" id="869379at2"/>
<keyword evidence="4" id="KW-1185">Reference proteome</keyword>
<accession>F0SJ14</accession>
<sequence length="373" mass="41661">MKSVNSNLRQTLVALFWAAVFVSTTGCSALQTHTCGHAPNLNDGPLIPDGLAASWGWTGFRKPSDDTPARLVQLKPYEPGKIPVVFIHGLASTPGTWQKMVEQLRLHPEIQARYQFWVFQYPTGNSYLQSAAELRKCLRKTIQEINPAGEDAALSQMVLVGHSMGGLIAKLQANHSDDVLWNAVSDQPFDKLKTDEATRRQIAETLYFEPLPFVKRVVFIATPHRGSLWTEHPVGRLGRKLIEFPATIQADYEQLVEANFNLLAAMPKKTVPTSLDHLAPDSSVLLATSHLRMPPNVYRHSILGTGRFLPDWTKGDGVVSEESARLENVHSEMLVSASHTRINQHHETIVEVRSILLLHLRYLDYSISPTLKD</sequence>
<evidence type="ECO:0000259" key="2">
    <source>
        <dbReference type="Pfam" id="PF12697"/>
    </source>
</evidence>
<dbReference type="SUPFAM" id="SSF53474">
    <property type="entry name" value="alpha/beta-Hydrolases"/>
    <property type="match status" value="1"/>
</dbReference>
<dbReference type="PANTHER" id="PTHR37946:SF1">
    <property type="entry name" value="SLL1969 PROTEIN"/>
    <property type="match status" value="1"/>
</dbReference>
<dbReference type="Proteomes" id="UP000006860">
    <property type="component" value="Chromosome"/>
</dbReference>
<dbReference type="AlphaFoldDB" id="F0SJ14"/>
<dbReference type="InterPro" id="IPR000073">
    <property type="entry name" value="AB_hydrolase_1"/>
</dbReference>
<dbReference type="eggNOG" id="COG1075">
    <property type="taxonomic scope" value="Bacteria"/>
</dbReference>
<name>F0SJ14_RUBBR</name>
<proteinExistence type="predicted"/>
<dbReference type="InterPro" id="IPR029058">
    <property type="entry name" value="AB_hydrolase_fold"/>
</dbReference>
<evidence type="ECO:0000256" key="1">
    <source>
        <dbReference type="SAM" id="SignalP"/>
    </source>
</evidence>
<dbReference type="EMBL" id="CP002546">
    <property type="protein sequence ID" value="ADY58556.1"/>
    <property type="molecule type" value="Genomic_DNA"/>
</dbReference>
<keyword evidence="1" id="KW-0732">Signal</keyword>
<organism evidence="3 4">
    <name type="scientific">Rubinisphaera brasiliensis (strain ATCC 49424 / DSM 5305 / JCM 21570 / IAM 15109 / NBRC 103401 / IFAM 1448)</name>
    <name type="common">Planctomyces brasiliensis</name>
    <dbReference type="NCBI Taxonomy" id="756272"/>
    <lineage>
        <taxon>Bacteria</taxon>
        <taxon>Pseudomonadati</taxon>
        <taxon>Planctomycetota</taxon>
        <taxon>Planctomycetia</taxon>
        <taxon>Planctomycetales</taxon>
        <taxon>Planctomycetaceae</taxon>
        <taxon>Rubinisphaera</taxon>
    </lineage>
</organism>
<feature type="signal peptide" evidence="1">
    <location>
        <begin position="1"/>
        <end position="29"/>
    </location>
</feature>
<gene>
    <name evidence="3" type="ordered locus">Plabr_0935</name>
</gene>
<evidence type="ECO:0000313" key="4">
    <source>
        <dbReference type="Proteomes" id="UP000006860"/>
    </source>
</evidence>
<dbReference type="RefSeq" id="WP_013627294.1">
    <property type="nucleotide sequence ID" value="NC_015174.1"/>
</dbReference>
<dbReference type="STRING" id="756272.Plabr_0935"/>
<dbReference type="Gene3D" id="3.40.50.1820">
    <property type="entry name" value="alpha/beta hydrolase"/>
    <property type="match status" value="1"/>
</dbReference>
<dbReference type="PANTHER" id="PTHR37946">
    <property type="entry name" value="SLL1969 PROTEIN"/>
    <property type="match status" value="1"/>
</dbReference>
<feature type="domain" description="AB hydrolase-1" evidence="2">
    <location>
        <begin position="84"/>
        <end position="312"/>
    </location>
</feature>
<dbReference type="HOGENOM" id="CLU_016928_1_0_0"/>
<dbReference type="Pfam" id="PF12697">
    <property type="entry name" value="Abhydrolase_6"/>
    <property type="match status" value="1"/>
</dbReference>
<protein>
    <recommendedName>
        <fullName evidence="2">AB hydrolase-1 domain-containing protein</fullName>
    </recommendedName>
</protein>